<evidence type="ECO:0000313" key="2">
    <source>
        <dbReference type="Proteomes" id="UP000319160"/>
    </source>
</evidence>
<gene>
    <name evidence="1" type="ORF">FHL15_007539</name>
</gene>
<accession>A0A553HUC4</accession>
<evidence type="ECO:0000313" key="1">
    <source>
        <dbReference type="EMBL" id="TRX91534.1"/>
    </source>
</evidence>
<name>A0A553HUC4_9PEZI</name>
<proteinExistence type="predicted"/>
<dbReference type="OrthoDB" id="3548056at2759"/>
<dbReference type="EMBL" id="VFLP01000044">
    <property type="protein sequence ID" value="TRX91534.1"/>
    <property type="molecule type" value="Genomic_DNA"/>
</dbReference>
<sequence length="115" mass="12744">MTMAMTVRLPHIRLVVARAHAIAVHPGQYGREEEEDGIQDPKGEARLEHGARLVDGDIDPVQGRAAEDAEADVHAGTPRHIRAVGVGDEPQRVDGADEGAYEEQINYRYEVRVRR</sequence>
<organism evidence="1 2">
    <name type="scientific">Xylaria flabelliformis</name>
    <dbReference type="NCBI Taxonomy" id="2512241"/>
    <lineage>
        <taxon>Eukaryota</taxon>
        <taxon>Fungi</taxon>
        <taxon>Dikarya</taxon>
        <taxon>Ascomycota</taxon>
        <taxon>Pezizomycotina</taxon>
        <taxon>Sordariomycetes</taxon>
        <taxon>Xylariomycetidae</taxon>
        <taxon>Xylariales</taxon>
        <taxon>Xylariaceae</taxon>
        <taxon>Xylaria</taxon>
    </lineage>
</organism>
<keyword evidence="2" id="KW-1185">Reference proteome</keyword>
<protein>
    <submittedName>
        <fullName evidence="1">Uncharacterized protein</fullName>
    </submittedName>
</protein>
<comment type="caution">
    <text evidence="1">The sequence shown here is derived from an EMBL/GenBank/DDBJ whole genome shotgun (WGS) entry which is preliminary data.</text>
</comment>
<dbReference type="Proteomes" id="UP000319160">
    <property type="component" value="Unassembled WGS sequence"/>
</dbReference>
<dbReference type="AlphaFoldDB" id="A0A553HUC4"/>
<reference evidence="2" key="1">
    <citation type="submission" date="2019-06" db="EMBL/GenBank/DDBJ databases">
        <title>Draft genome sequence of the griseofulvin-producing fungus Xylaria cubensis strain G536.</title>
        <authorList>
            <person name="Mead M.E."/>
            <person name="Raja H.A."/>
            <person name="Steenwyk J.L."/>
            <person name="Knowles S.L."/>
            <person name="Oberlies N.H."/>
            <person name="Rokas A."/>
        </authorList>
    </citation>
    <scope>NUCLEOTIDE SEQUENCE [LARGE SCALE GENOMIC DNA]</scope>
    <source>
        <strain evidence="2">G536</strain>
    </source>
</reference>